<protein>
    <recommendedName>
        <fullName evidence="4">Retrotransposon gag domain-containing protein</fullName>
    </recommendedName>
</protein>
<feature type="coiled-coil region" evidence="1">
    <location>
        <begin position="125"/>
        <end position="159"/>
    </location>
</feature>
<evidence type="ECO:0008006" key="4">
    <source>
        <dbReference type="Google" id="ProtNLM"/>
    </source>
</evidence>
<dbReference type="AlphaFoldDB" id="A0A388M8T9"/>
<organism evidence="2 3">
    <name type="scientific">Chara braunii</name>
    <name type="common">Braun's stonewort</name>
    <dbReference type="NCBI Taxonomy" id="69332"/>
    <lineage>
        <taxon>Eukaryota</taxon>
        <taxon>Viridiplantae</taxon>
        <taxon>Streptophyta</taxon>
        <taxon>Charophyceae</taxon>
        <taxon>Charales</taxon>
        <taxon>Characeae</taxon>
        <taxon>Chara</taxon>
    </lineage>
</organism>
<sequence>MTGLPGQLANETIADYKKRFHAQLALIEAEEQRQLAAEAARQQAEAAATTEKLRLQAEADADTQARRKEAQGLLQRHEATSIEKLKFWHFEPNGDEPTPEEQHKEFLSKLVSRLLYTCNYQQAELEKQHQELATLRRTVQTHEDATRALNARLLDLEQAVPGPDAGASSSAPSSRQLEERVDHVVAMLGDISAFAAPTTISSQLNALKTEVQKVQSTNSDDNPKLYKMPTFQLEKFDDYTHQDPVLWWEAFTTQLRILPVAKHSYIGALFMNSKGGCQTWLTHLATSHGVDVPDLKDKITWEELTRLWKKRFIVDDAPALAINRLFTMTQGNTATRDWLTEWQKIAAVPNLNLPFEHLRREFYNRSCAALSQALGDREQYATFAEIIDKAREIIKTNRSAAHEKAAWQPTYVEKARTGPRQQHFAAVQSDSPYGPGSFPF</sequence>
<comment type="caution">
    <text evidence="2">The sequence shown here is derived from an EMBL/GenBank/DDBJ whole genome shotgun (WGS) entry which is preliminary data.</text>
</comment>
<evidence type="ECO:0000313" key="2">
    <source>
        <dbReference type="EMBL" id="GBG90925.1"/>
    </source>
</evidence>
<keyword evidence="1" id="KW-0175">Coiled coil</keyword>
<proteinExistence type="predicted"/>
<dbReference type="Proteomes" id="UP000265515">
    <property type="component" value="Unassembled WGS sequence"/>
</dbReference>
<dbReference type="Gramene" id="GBG90925">
    <property type="protein sequence ID" value="GBG90925"/>
    <property type="gene ID" value="CBR_g51530"/>
</dbReference>
<reference evidence="2 3" key="1">
    <citation type="journal article" date="2018" name="Cell">
        <title>The Chara Genome: Secondary Complexity and Implications for Plant Terrestrialization.</title>
        <authorList>
            <person name="Nishiyama T."/>
            <person name="Sakayama H."/>
            <person name="Vries J.D."/>
            <person name="Buschmann H."/>
            <person name="Saint-Marcoux D."/>
            <person name="Ullrich K.K."/>
            <person name="Haas F.B."/>
            <person name="Vanderstraeten L."/>
            <person name="Becker D."/>
            <person name="Lang D."/>
            <person name="Vosolsobe S."/>
            <person name="Rombauts S."/>
            <person name="Wilhelmsson P.K.I."/>
            <person name="Janitza P."/>
            <person name="Kern R."/>
            <person name="Heyl A."/>
            <person name="Rumpler F."/>
            <person name="Villalobos L.I.A.C."/>
            <person name="Clay J.M."/>
            <person name="Skokan R."/>
            <person name="Toyoda A."/>
            <person name="Suzuki Y."/>
            <person name="Kagoshima H."/>
            <person name="Schijlen E."/>
            <person name="Tajeshwar N."/>
            <person name="Catarino B."/>
            <person name="Hetherington A.J."/>
            <person name="Saltykova A."/>
            <person name="Bonnot C."/>
            <person name="Breuninger H."/>
            <person name="Symeonidi A."/>
            <person name="Radhakrishnan G.V."/>
            <person name="Van Nieuwerburgh F."/>
            <person name="Deforce D."/>
            <person name="Chang C."/>
            <person name="Karol K.G."/>
            <person name="Hedrich R."/>
            <person name="Ulvskov P."/>
            <person name="Glockner G."/>
            <person name="Delwiche C.F."/>
            <person name="Petrasek J."/>
            <person name="Van de Peer Y."/>
            <person name="Friml J."/>
            <person name="Beilby M."/>
            <person name="Dolan L."/>
            <person name="Kohara Y."/>
            <person name="Sugano S."/>
            <person name="Fujiyama A."/>
            <person name="Delaux P.-M."/>
            <person name="Quint M."/>
            <person name="TheiBen G."/>
            <person name="Hagemann M."/>
            <person name="Harholt J."/>
            <person name="Dunand C."/>
            <person name="Zachgo S."/>
            <person name="Langdale J."/>
            <person name="Maumus F."/>
            <person name="Straeten D.V.D."/>
            <person name="Gould S.B."/>
            <person name="Rensing S.A."/>
        </authorList>
    </citation>
    <scope>NUCLEOTIDE SEQUENCE [LARGE SCALE GENOMIC DNA]</scope>
    <source>
        <strain evidence="2 3">S276</strain>
    </source>
</reference>
<evidence type="ECO:0000256" key="1">
    <source>
        <dbReference type="SAM" id="Coils"/>
    </source>
</evidence>
<evidence type="ECO:0000313" key="3">
    <source>
        <dbReference type="Proteomes" id="UP000265515"/>
    </source>
</evidence>
<keyword evidence="3" id="KW-1185">Reference proteome</keyword>
<dbReference type="EMBL" id="BFEA01000854">
    <property type="protein sequence ID" value="GBG90925.1"/>
    <property type="molecule type" value="Genomic_DNA"/>
</dbReference>
<name>A0A388M8T9_CHABU</name>
<accession>A0A388M8T9</accession>
<gene>
    <name evidence="2" type="ORF">CBR_g51530</name>
</gene>